<dbReference type="VEuPathDB" id="FungiDB:I7I52_09844"/>
<sequence length="91" mass="10065">MKLDTPNQAGTTSCLVTKGLHIASGLAWSYLGNRSIVVGNWAAGRKRFSWLRVRQDDVSHGMQTSLHIPLPAIWFFLDPHNHRIVASVGPC</sequence>
<dbReference type="AlphaFoldDB" id="A0A8H7Z1N8"/>
<dbReference type="Proteomes" id="UP000670092">
    <property type="component" value="Unassembled WGS sequence"/>
</dbReference>
<protein>
    <submittedName>
        <fullName evidence="1">Uncharacterized protein</fullName>
    </submittedName>
</protein>
<organism evidence="1 2">
    <name type="scientific">Ajellomyces capsulatus</name>
    <name type="common">Darling's disease fungus</name>
    <name type="synonym">Histoplasma capsulatum</name>
    <dbReference type="NCBI Taxonomy" id="5037"/>
    <lineage>
        <taxon>Eukaryota</taxon>
        <taxon>Fungi</taxon>
        <taxon>Dikarya</taxon>
        <taxon>Ascomycota</taxon>
        <taxon>Pezizomycotina</taxon>
        <taxon>Eurotiomycetes</taxon>
        <taxon>Eurotiomycetidae</taxon>
        <taxon>Onygenales</taxon>
        <taxon>Ajellomycetaceae</taxon>
        <taxon>Histoplasma</taxon>
    </lineage>
</organism>
<reference evidence="1 2" key="1">
    <citation type="submission" date="2021-01" db="EMBL/GenBank/DDBJ databases">
        <title>Chromosome-level genome assembly of a human fungal pathogen reveals clustering of transcriptionally co-regulated genes.</title>
        <authorList>
            <person name="Voorhies M."/>
            <person name="Cohen S."/>
            <person name="Shea T.P."/>
            <person name="Petrus S."/>
            <person name="Munoz J.F."/>
            <person name="Poplawski S."/>
            <person name="Goldman W.E."/>
            <person name="Michael T."/>
            <person name="Cuomo C.A."/>
            <person name="Sil A."/>
            <person name="Beyhan S."/>
        </authorList>
    </citation>
    <scope>NUCLEOTIDE SEQUENCE [LARGE SCALE GENOMIC DNA]</scope>
    <source>
        <strain evidence="1 2">G184AR</strain>
    </source>
</reference>
<proteinExistence type="predicted"/>
<gene>
    <name evidence="1" type="ORF">I7I52_09844</name>
</gene>
<accession>A0A8H7Z1N8</accession>
<evidence type="ECO:0000313" key="1">
    <source>
        <dbReference type="EMBL" id="KAG5299503.1"/>
    </source>
</evidence>
<comment type="caution">
    <text evidence="1">The sequence shown here is derived from an EMBL/GenBank/DDBJ whole genome shotgun (WGS) entry which is preliminary data.</text>
</comment>
<name>A0A8H7Z1N8_AJECA</name>
<evidence type="ECO:0000313" key="2">
    <source>
        <dbReference type="Proteomes" id="UP000670092"/>
    </source>
</evidence>
<dbReference type="EMBL" id="JAEVHI010000002">
    <property type="protein sequence ID" value="KAG5299503.1"/>
    <property type="molecule type" value="Genomic_DNA"/>
</dbReference>